<sequence>MWGTCATQSDGVLVTWNCTGTALFSGSKCSAVLRALRGASSAGVGIPSAASGGVNNSEEGWKCESHLRHIVHVSKPLNYNSFALRHSEQIRFGINTPLNSRPTTFPALEGAIASYFTLHAP</sequence>
<evidence type="ECO:0000313" key="2">
    <source>
        <dbReference type="Proteomes" id="UP000268093"/>
    </source>
</evidence>
<comment type="caution">
    <text evidence="1">The sequence shown here is derived from an EMBL/GenBank/DDBJ whole genome shotgun (WGS) entry which is preliminary data.</text>
</comment>
<name>A0A433D849_9FUNG</name>
<dbReference type="AlphaFoldDB" id="A0A433D849"/>
<organism evidence="1 2">
    <name type="scientific">Jimgerdemannia flammicorona</name>
    <dbReference type="NCBI Taxonomy" id="994334"/>
    <lineage>
        <taxon>Eukaryota</taxon>
        <taxon>Fungi</taxon>
        <taxon>Fungi incertae sedis</taxon>
        <taxon>Mucoromycota</taxon>
        <taxon>Mucoromycotina</taxon>
        <taxon>Endogonomycetes</taxon>
        <taxon>Endogonales</taxon>
        <taxon>Endogonaceae</taxon>
        <taxon>Jimgerdemannia</taxon>
    </lineage>
</organism>
<accession>A0A433D849</accession>
<dbReference type="Proteomes" id="UP000268093">
    <property type="component" value="Unassembled WGS sequence"/>
</dbReference>
<dbReference type="EMBL" id="RBNI01005070">
    <property type="protein sequence ID" value="RUP47005.1"/>
    <property type="molecule type" value="Genomic_DNA"/>
</dbReference>
<gene>
    <name evidence="1" type="ORF">BC936DRAFT_146247</name>
</gene>
<evidence type="ECO:0000313" key="1">
    <source>
        <dbReference type="EMBL" id="RUP47005.1"/>
    </source>
</evidence>
<proteinExistence type="predicted"/>
<reference evidence="1 2" key="1">
    <citation type="journal article" date="2018" name="New Phytol.">
        <title>Phylogenomics of Endogonaceae and evolution of mycorrhizas within Mucoromycota.</title>
        <authorList>
            <person name="Chang Y."/>
            <person name="Desiro A."/>
            <person name="Na H."/>
            <person name="Sandor L."/>
            <person name="Lipzen A."/>
            <person name="Clum A."/>
            <person name="Barry K."/>
            <person name="Grigoriev I.V."/>
            <person name="Martin F.M."/>
            <person name="Stajich J.E."/>
            <person name="Smith M.E."/>
            <person name="Bonito G."/>
            <person name="Spatafora J.W."/>
        </authorList>
    </citation>
    <scope>NUCLEOTIDE SEQUENCE [LARGE SCALE GENOMIC DNA]</scope>
    <source>
        <strain evidence="1 2">GMNB39</strain>
    </source>
</reference>
<protein>
    <submittedName>
        <fullName evidence="1">Uncharacterized protein</fullName>
    </submittedName>
</protein>
<keyword evidence="2" id="KW-1185">Reference proteome</keyword>